<comment type="caution">
    <text evidence="2">The sequence shown here is derived from an EMBL/GenBank/DDBJ whole genome shotgun (WGS) entry which is preliminary data.</text>
</comment>
<organism evidence="2 3">
    <name type="scientific">Trichostrongylus colubriformis</name>
    <name type="common">Black scour worm</name>
    <dbReference type="NCBI Taxonomy" id="6319"/>
    <lineage>
        <taxon>Eukaryota</taxon>
        <taxon>Metazoa</taxon>
        <taxon>Ecdysozoa</taxon>
        <taxon>Nematoda</taxon>
        <taxon>Chromadorea</taxon>
        <taxon>Rhabditida</taxon>
        <taxon>Rhabditina</taxon>
        <taxon>Rhabditomorpha</taxon>
        <taxon>Strongyloidea</taxon>
        <taxon>Trichostrongylidae</taxon>
        <taxon>Trichostrongylus</taxon>
    </lineage>
</organism>
<feature type="transmembrane region" description="Helical" evidence="1">
    <location>
        <begin position="15"/>
        <end position="33"/>
    </location>
</feature>
<evidence type="ECO:0000313" key="2">
    <source>
        <dbReference type="EMBL" id="KAK5983096.1"/>
    </source>
</evidence>
<keyword evidence="1" id="KW-1133">Transmembrane helix</keyword>
<name>A0AAN8FPE3_TRICO</name>
<keyword evidence="3" id="KW-1185">Reference proteome</keyword>
<evidence type="ECO:0000313" key="3">
    <source>
        <dbReference type="Proteomes" id="UP001331761"/>
    </source>
</evidence>
<accession>A0AAN8FPE3</accession>
<evidence type="ECO:0000256" key="1">
    <source>
        <dbReference type="SAM" id="Phobius"/>
    </source>
</evidence>
<protein>
    <submittedName>
        <fullName evidence="2">Uncharacterized protein</fullName>
    </submittedName>
</protein>
<keyword evidence="1" id="KW-0812">Transmembrane</keyword>
<dbReference type="EMBL" id="WIXE01004373">
    <property type="protein sequence ID" value="KAK5983096.1"/>
    <property type="molecule type" value="Genomic_DNA"/>
</dbReference>
<reference evidence="2 3" key="1">
    <citation type="submission" date="2019-10" db="EMBL/GenBank/DDBJ databases">
        <title>Assembly and Annotation for the nematode Trichostrongylus colubriformis.</title>
        <authorList>
            <person name="Martin J."/>
        </authorList>
    </citation>
    <scope>NUCLEOTIDE SEQUENCE [LARGE SCALE GENOMIC DNA]</scope>
    <source>
        <strain evidence="2">G859</strain>
        <tissue evidence="2">Whole worm</tissue>
    </source>
</reference>
<dbReference type="Proteomes" id="UP001331761">
    <property type="component" value="Unassembled WGS sequence"/>
</dbReference>
<keyword evidence="1" id="KW-0472">Membrane</keyword>
<sequence length="42" mass="4787">MATLCHHQATFLRKMAPSIIILSINGIRLVYFGKQLSRKSKN</sequence>
<proteinExistence type="predicted"/>
<dbReference type="AlphaFoldDB" id="A0AAN8FPE3"/>
<gene>
    <name evidence="2" type="ORF">GCK32_009674</name>
</gene>